<name>A0A3S0R9D5_9BACT</name>
<dbReference type="EMBL" id="RYYU01000001">
    <property type="protein sequence ID" value="RUL58544.1"/>
    <property type="molecule type" value="Genomic_DNA"/>
</dbReference>
<evidence type="ECO:0000313" key="3">
    <source>
        <dbReference type="EMBL" id="RUL59023.1"/>
    </source>
</evidence>
<gene>
    <name evidence="2" type="ORF">EHV08_01355</name>
    <name evidence="3" type="ORF">EHV08_04045</name>
</gene>
<organism evidence="2 4">
    <name type="scientific">Prevotella koreensis</name>
    <dbReference type="NCBI Taxonomy" id="2490854"/>
    <lineage>
        <taxon>Bacteria</taxon>
        <taxon>Pseudomonadati</taxon>
        <taxon>Bacteroidota</taxon>
        <taxon>Bacteroidia</taxon>
        <taxon>Bacteroidales</taxon>
        <taxon>Prevotellaceae</taxon>
        <taxon>Prevotella</taxon>
    </lineage>
</organism>
<dbReference type="InterPro" id="IPR036397">
    <property type="entry name" value="RNaseH_sf"/>
</dbReference>
<proteinExistence type="predicted"/>
<dbReference type="Pfam" id="PF13333">
    <property type="entry name" value="rve_2"/>
    <property type="match status" value="1"/>
</dbReference>
<feature type="domain" description="Integrase catalytic" evidence="1">
    <location>
        <begin position="102"/>
        <end position="264"/>
    </location>
</feature>
<dbReference type="PROSITE" id="PS50994">
    <property type="entry name" value="INTEGRASE"/>
    <property type="match status" value="1"/>
</dbReference>
<evidence type="ECO:0000313" key="2">
    <source>
        <dbReference type="EMBL" id="RUL58544.1"/>
    </source>
</evidence>
<dbReference type="InterPro" id="IPR048020">
    <property type="entry name" value="Transpos_IS3"/>
</dbReference>
<accession>A0A3S0R9D5</accession>
<dbReference type="InterPro" id="IPR050900">
    <property type="entry name" value="Transposase_IS3/IS150/IS904"/>
</dbReference>
<dbReference type="SUPFAM" id="SSF53098">
    <property type="entry name" value="Ribonuclease H-like"/>
    <property type="match status" value="1"/>
</dbReference>
<protein>
    <submittedName>
        <fullName evidence="2">IS3 family transposase</fullName>
    </submittedName>
</protein>
<evidence type="ECO:0000259" key="1">
    <source>
        <dbReference type="PROSITE" id="PS50994"/>
    </source>
</evidence>
<sequence length="269" mass="31925">MLERIGMARSVFYYHLKRLNNTDGYDVVRRRITSVYDENKGRYGYRRICYVLRSEGMLINHKTVQKLMRQLDMKAKRKKRHYHSYKGEVGKIAPNVIVGNFKASAPNRKWTTDVTQVCIHGVKTYLSPIMDMFNGEIIAYTISRSPNLKMTIDMLKSAFGKQAKFNGLIMHSDQGWHYQHGMYQKMLKDKGIVQSMSRKGNCLDNSMMENFFGLMKNELLYVNHFDSIEDFENELKKYIWWYNNKRIKLRLKGMSPAQYRAHYYKNFNN</sequence>
<dbReference type="Proteomes" id="UP000278983">
    <property type="component" value="Unassembled WGS sequence"/>
</dbReference>
<dbReference type="Pfam" id="PF13276">
    <property type="entry name" value="HTH_21"/>
    <property type="match status" value="1"/>
</dbReference>
<reference evidence="2 4" key="1">
    <citation type="submission" date="2018-12" db="EMBL/GenBank/DDBJ databases">
        <title>Genome sequencing of Prevotella sp. KCOM 3155 (= JS262).</title>
        <authorList>
            <person name="Kook J.-K."/>
            <person name="Park S.-N."/>
            <person name="Lim Y.K."/>
        </authorList>
    </citation>
    <scope>NUCLEOTIDE SEQUENCE [LARGE SCALE GENOMIC DNA]</scope>
    <source>
        <strain evidence="2 4">KCOM 3155</strain>
    </source>
</reference>
<dbReference type="GO" id="GO:0003676">
    <property type="term" value="F:nucleic acid binding"/>
    <property type="evidence" value="ECO:0007669"/>
    <property type="project" value="InterPro"/>
</dbReference>
<comment type="caution">
    <text evidence="2">The sequence shown here is derived from an EMBL/GenBank/DDBJ whole genome shotgun (WGS) entry which is preliminary data.</text>
</comment>
<dbReference type="InterPro" id="IPR001584">
    <property type="entry name" value="Integrase_cat-core"/>
</dbReference>
<evidence type="ECO:0000313" key="4">
    <source>
        <dbReference type="Proteomes" id="UP000278983"/>
    </source>
</evidence>
<dbReference type="Pfam" id="PF00665">
    <property type="entry name" value="rve"/>
    <property type="match status" value="1"/>
</dbReference>
<dbReference type="Gene3D" id="3.30.420.10">
    <property type="entry name" value="Ribonuclease H-like superfamily/Ribonuclease H"/>
    <property type="match status" value="1"/>
</dbReference>
<dbReference type="InterPro" id="IPR025948">
    <property type="entry name" value="HTH-like_dom"/>
</dbReference>
<dbReference type="PANTHER" id="PTHR46889">
    <property type="entry name" value="TRANSPOSASE INSF FOR INSERTION SEQUENCE IS3B-RELATED"/>
    <property type="match status" value="1"/>
</dbReference>
<dbReference type="AlphaFoldDB" id="A0A3S0R9D5"/>
<dbReference type="EMBL" id="RYYU01000001">
    <property type="protein sequence ID" value="RUL59023.1"/>
    <property type="molecule type" value="Genomic_DNA"/>
</dbReference>
<dbReference type="NCBIfam" id="NF033516">
    <property type="entry name" value="transpos_IS3"/>
    <property type="match status" value="1"/>
</dbReference>
<dbReference type="PANTHER" id="PTHR46889:SF5">
    <property type="entry name" value="INTEGRASE PROTEIN"/>
    <property type="match status" value="1"/>
</dbReference>
<dbReference type="GO" id="GO:0015074">
    <property type="term" value="P:DNA integration"/>
    <property type="evidence" value="ECO:0007669"/>
    <property type="project" value="InterPro"/>
</dbReference>
<dbReference type="InterPro" id="IPR012337">
    <property type="entry name" value="RNaseH-like_sf"/>
</dbReference>
<keyword evidence="4" id="KW-1185">Reference proteome</keyword>